<evidence type="ECO:0000313" key="1">
    <source>
        <dbReference type="EMBL" id="GIX96895.1"/>
    </source>
</evidence>
<dbReference type="Proteomes" id="UP001054837">
    <property type="component" value="Unassembled WGS sequence"/>
</dbReference>
<evidence type="ECO:0000313" key="2">
    <source>
        <dbReference type="Proteomes" id="UP001054837"/>
    </source>
</evidence>
<dbReference type="EMBL" id="BPLQ01002984">
    <property type="protein sequence ID" value="GIX96895.1"/>
    <property type="molecule type" value="Genomic_DNA"/>
</dbReference>
<sequence length="169" mass="18459">MRPNRPQICQVASLGAKFTPARPILQPVAGKKRAERGAVSQGNAFYLERAVWKSCGRMNMSQEDFCGVRQPHGEGLLPANIMVKTVTPQDFTGTVRLGRGSFVRCSAGGKPQWAPGTISSRLDVSPQGQPIDLTAMLRLVWLALVQRDSHSPSKTTRSIGGIIYDLRDE</sequence>
<organism evidence="1 2">
    <name type="scientific">Caerostris darwini</name>
    <dbReference type="NCBI Taxonomy" id="1538125"/>
    <lineage>
        <taxon>Eukaryota</taxon>
        <taxon>Metazoa</taxon>
        <taxon>Ecdysozoa</taxon>
        <taxon>Arthropoda</taxon>
        <taxon>Chelicerata</taxon>
        <taxon>Arachnida</taxon>
        <taxon>Araneae</taxon>
        <taxon>Araneomorphae</taxon>
        <taxon>Entelegynae</taxon>
        <taxon>Araneoidea</taxon>
        <taxon>Araneidae</taxon>
        <taxon>Caerostris</taxon>
    </lineage>
</organism>
<reference evidence="1 2" key="1">
    <citation type="submission" date="2021-06" db="EMBL/GenBank/DDBJ databases">
        <title>Caerostris darwini draft genome.</title>
        <authorList>
            <person name="Kono N."/>
            <person name="Arakawa K."/>
        </authorList>
    </citation>
    <scope>NUCLEOTIDE SEQUENCE [LARGE SCALE GENOMIC DNA]</scope>
</reference>
<accession>A0AAV4PIF9</accession>
<keyword evidence="2" id="KW-1185">Reference proteome</keyword>
<name>A0AAV4PIF9_9ARAC</name>
<dbReference type="AlphaFoldDB" id="A0AAV4PIF9"/>
<gene>
    <name evidence="1" type="ORF">CDAR_603211</name>
</gene>
<proteinExistence type="predicted"/>
<comment type="caution">
    <text evidence="1">The sequence shown here is derived from an EMBL/GenBank/DDBJ whole genome shotgun (WGS) entry which is preliminary data.</text>
</comment>
<protein>
    <submittedName>
        <fullName evidence="1">Uncharacterized protein</fullName>
    </submittedName>
</protein>